<comment type="caution">
    <text evidence="1">The sequence shown here is derived from an EMBL/GenBank/DDBJ whole genome shotgun (WGS) entry which is preliminary data.</text>
</comment>
<keyword evidence="2" id="KW-1185">Reference proteome</keyword>
<dbReference type="EMBL" id="LNYX01000030">
    <property type="protein sequence ID" value="KTD62148.1"/>
    <property type="molecule type" value="Genomic_DNA"/>
</dbReference>
<proteinExistence type="predicted"/>
<sequence>MGKWTPKSKFLRFVYQQTVVRFTGQVREPYLIRIDRIFTHPDTNELTIAFHIANKRVNQETSVADFVKSDMIYLIDPRVVFDIGQQFGAHSEQLTVLEKKSPSLKAKCFTGLKRVFVDE</sequence>
<dbReference type="PATRIC" id="fig|452.5.peg.2203"/>
<reference evidence="1 2" key="1">
    <citation type="submission" date="2015-11" db="EMBL/GenBank/DDBJ databases">
        <title>Genomic analysis of 38 Legionella species identifies large and diverse effector repertoires.</title>
        <authorList>
            <person name="Burstein D."/>
            <person name="Amaro F."/>
            <person name="Zusman T."/>
            <person name="Lifshitz Z."/>
            <person name="Cohen O."/>
            <person name="Gilbert J.A."/>
            <person name="Pupko T."/>
            <person name="Shuman H.A."/>
            <person name="Segal G."/>
        </authorList>
    </citation>
    <scope>NUCLEOTIDE SEQUENCE [LARGE SCALE GENOMIC DNA]</scope>
    <source>
        <strain evidence="1 2">Mt.St.Helens-9</strain>
    </source>
</reference>
<gene>
    <name evidence="1" type="ORF">Lspi_1998</name>
</gene>
<accession>A0A0W0YZ34</accession>
<dbReference type="Proteomes" id="UP000054877">
    <property type="component" value="Unassembled WGS sequence"/>
</dbReference>
<dbReference type="OrthoDB" id="5637695at2"/>
<dbReference type="AlphaFoldDB" id="A0A0W0YZ34"/>
<dbReference type="RefSeq" id="WP_058483917.1">
    <property type="nucleotide sequence ID" value="NZ_CAAAII010000004.1"/>
</dbReference>
<dbReference type="STRING" id="452.Lspi_1998"/>
<evidence type="ECO:0000313" key="2">
    <source>
        <dbReference type="Proteomes" id="UP000054877"/>
    </source>
</evidence>
<evidence type="ECO:0000313" key="1">
    <source>
        <dbReference type="EMBL" id="KTD62148.1"/>
    </source>
</evidence>
<protein>
    <submittedName>
        <fullName evidence="1">Uncharacterized protein</fullName>
    </submittedName>
</protein>
<organism evidence="1 2">
    <name type="scientific">Legionella spiritensis</name>
    <dbReference type="NCBI Taxonomy" id="452"/>
    <lineage>
        <taxon>Bacteria</taxon>
        <taxon>Pseudomonadati</taxon>
        <taxon>Pseudomonadota</taxon>
        <taxon>Gammaproteobacteria</taxon>
        <taxon>Legionellales</taxon>
        <taxon>Legionellaceae</taxon>
        <taxon>Legionella</taxon>
    </lineage>
</organism>
<name>A0A0W0YZ34_LEGSP</name>